<evidence type="ECO:0000313" key="2">
    <source>
        <dbReference type="Proteomes" id="UP000196816"/>
    </source>
</evidence>
<keyword evidence="1" id="KW-0614">Plasmid</keyword>
<sequence>MTEPLINAAECNRRLGEVFMQYPSECLSVSDPNMLRHSGCIVINLIGIPAAKSDD</sequence>
<dbReference type="RefSeq" id="WP_157666439.1">
    <property type="nucleotide sequence ID" value="NZ_CP021924.1"/>
</dbReference>
<dbReference type="AlphaFoldDB" id="A0AAC9SVQ4"/>
<dbReference type="EMBL" id="CP021924">
    <property type="protein sequence ID" value="ASC07502.1"/>
    <property type="molecule type" value="Genomic_DNA"/>
</dbReference>
<accession>A0AAC9SVQ4</accession>
<protein>
    <submittedName>
        <fullName evidence="1">Uncharacterized protein</fullName>
    </submittedName>
</protein>
<geneLocation type="plasmid" evidence="2">
    <name>pap1468-2</name>
</geneLocation>
<proteinExistence type="predicted"/>
<evidence type="ECO:0000313" key="1">
    <source>
        <dbReference type="EMBL" id="ASC07502.1"/>
    </source>
</evidence>
<reference evidence="1 2" key="1">
    <citation type="submission" date="2017-06" db="EMBL/GenBank/DDBJ databases">
        <title>Genome sequence of Acetobacter pasteurianus subsp. pasteurianus strain SRCM101468.</title>
        <authorList>
            <person name="Cho S.H."/>
        </authorList>
    </citation>
    <scope>NUCLEOTIDE SEQUENCE [LARGE SCALE GENOMIC DNA]</scope>
    <source>
        <strain evidence="1 2">SRCM101468</strain>
        <plasmid evidence="2">pap1468-2</plasmid>
    </source>
</reference>
<organism evidence="1 2">
    <name type="scientific">Acetobacter pasteurianus subsp. pasteurianus</name>
    <dbReference type="NCBI Taxonomy" id="481145"/>
    <lineage>
        <taxon>Bacteria</taxon>
        <taxon>Pseudomonadati</taxon>
        <taxon>Pseudomonadota</taxon>
        <taxon>Alphaproteobacteria</taxon>
        <taxon>Acetobacterales</taxon>
        <taxon>Acetobacteraceae</taxon>
        <taxon>Acetobacter</taxon>
    </lineage>
</organism>
<dbReference type="Proteomes" id="UP000196816">
    <property type="component" value="Plasmid pAP1468-2"/>
</dbReference>
<name>A0AAC9SVQ4_ACEPA</name>
<gene>
    <name evidence="1" type="ORF">S101468_03301</name>
</gene>